<proteinExistence type="predicted"/>
<gene>
    <name evidence="1" type="ORF">GCM10010358_38250</name>
</gene>
<sequence length="86" mass="9241">MQEQAPRPISGIVDAVVTTSQDTDGVLAFHLMVGPPDRPHECDRIEFTLDPEHARALFGDTARTSAVQVPCRVGVEFGGTPSAQHC</sequence>
<reference evidence="1" key="1">
    <citation type="journal article" date="2014" name="Int. J. Syst. Evol. Microbiol.">
        <title>Complete genome sequence of Corynebacterium casei LMG S-19264T (=DSM 44701T), isolated from a smear-ripened cheese.</title>
        <authorList>
            <consortium name="US DOE Joint Genome Institute (JGI-PGF)"/>
            <person name="Walter F."/>
            <person name="Albersmeier A."/>
            <person name="Kalinowski J."/>
            <person name="Ruckert C."/>
        </authorList>
    </citation>
    <scope>NUCLEOTIDE SEQUENCE</scope>
    <source>
        <strain evidence="1">JCM 4790</strain>
    </source>
</reference>
<accession>A0A918NM40</accession>
<dbReference type="RefSeq" id="WP_190191489.1">
    <property type="nucleotide sequence ID" value="NZ_BMVU01000017.1"/>
</dbReference>
<reference evidence="1" key="2">
    <citation type="submission" date="2020-09" db="EMBL/GenBank/DDBJ databases">
        <authorList>
            <person name="Sun Q."/>
            <person name="Ohkuma M."/>
        </authorList>
    </citation>
    <scope>NUCLEOTIDE SEQUENCE</scope>
    <source>
        <strain evidence="1">JCM 4790</strain>
    </source>
</reference>
<protein>
    <submittedName>
        <fullName evidence="1">Uncharacterized protein</fullName>
    </submittedName>
</protein>
<evidence type="ECO:0000313" key="1">
    <source>
        <dbReference type="EMBL" id="GGX80249.1"/>
    </source>
</evidence>
<keyword evidence="2" id="KW-1185">Reference proteome</keyword>
<evidence type="ECO:0000313" key="2">
    <source>
        <dbReference type="Proteomes" id="UP000619244"/>
    </source>
</evidence>
<name>A0A918NM40_9ACTN</name>
<dbReference type="AlphaFoldDB" id="A0A918NM40"/>
<comment type="caution">
    <text evidence="1">The sequence shown here is derived from an EMBL/GenBank/DDBJ whole genome shotgun (WGS) entry which is preliminary data.</text>
</comment>
<dbReference type="EMBL" id="BMVU01000017">
    <property type="protein sequence ID" value="GGX80249.1"/>
    <property type="molecule type" value="Genomic_DNA"/>
</dbReference>
<organism evidence="1 2">
    <name type="scientific">Streptomyces minutiscleroticus</name>
    <dbReference type="NCBI Taxonomy" id="68238"/>
    <lineage>
        <taxon>Bacteria</taxon>
        <taxon>Bacillati</taxon>
        <taxon>Actinomycetota</taxon>
        <taxon>Actinomycetes</taxon>
        <taxon>Kitasatosporales</taxon>
        <taxon>Streptomycetaceae</taxon>
        <taxon>Streptomyces</taxon>
    </lineage>
</organism>
<dbReference type="Proteomes" id="UP000619244">
    <property type="component" value="Unassembled WGS sequence"/>
</dbReference>